<comment type="caution">
    <text evidence="1">The sequence shown here is derived from an EMBL/GenBank/DDBJ whole genome shotgun (WGS) entry which is preliminary data.</text>
</comment>
<keyword evidence="2" id="KW-1185">Reference proteome</keyword>
<gene>
    <name evidence="1" type="ORF">PXEA_LOCUS14524</name>
</gene>
<protein>
    <submittedName>
        <fullName evidence="1">Uncharacterized protein</fullName>
    </submittedName>
</protein>
<reference evidence="1" key="1">
    <citation type="submission" date="2018-11" db="EMBL/GenBank/DDBJ databases">
        <authorList>
            <consortium name="Pathogen Informatics"/>
        </authorList>
    </citation>
    <scope>NUCLEOTIDE SEQUENCE</scope>
</reference>
<dbReference type="AlphaFoldDB" id="A0A448WVE0"/>
<name>A0A448WVE0_9PLAT</name>
<dbReference type="EMBL" id="CAAALY010049477">
    <property type="protein sequence ID" value="VEL21084.1"/>
    <property type="molecule type" value="Genomic_DNA"/>
</dbReference>
<sequence>MSHSGVMSKPDNPTFFGCPSERLTLSRSLRRLYWPDVSSIIFMFSWQHYLYYNFFSFKDFGFIYRVALRPNSSNPLPLTPPSRHPRQPFLLLSRSFVLILFRSLSPTFAYFRLPSIS</sequence>
<organism evidence="1 2">
    <name type="scientific">Protopolystoma xenopodis</name>
    <dbReference type="NCBI Taxonomy" id="117903"/>
    <lineage>
        <taxon>Eukaryota</taxon>
        <taxon>Metazoa</taxon>
        <taxon>Spiralia</taxon>
        <taxon>Lophotrochozoa</taxon>
        <taxon>Platyhelminthes</taxon>
        <taxon>Monogenea</taxon>
        <taxon>Polyopisthocotylea</taxon>
        <taxon>Polystomatidea</taxon>
        <taxon>Polystomatidae</taxon>
        <taxon>Protopolystoma</taxon>
    </lineage>
</organism>
<evidence type="ECO:0000313" key="2">
    <source>
        <dbReference type="Proteomes" id="UP000784294"/>
    </source>
</evidence>
<accession>A0A448WVE0</accession>
<evidence type="ECO:0000313" key="1">
    <source>
        <dbReference type="EMBL" id="VEL21084.1"/>
    </source>
</evidence>
<proteinExistence type="predicted"/>
<dbReference type="Proteomes" id="UP000784294">
    <property type="component" value="Unassembled WGS sequence"/>
</dbReference>